<organism evidence="2 3">
    <name type="scientific">Caenorhabditis auriculariae</name>
    <dbReference type="NCBI Taxonomy" id="2777116"/>
    <lineage>
        <taxon>Eukaryota</taxon>
        <taxon>Metazoa</taxon>
        <taxon>Ecdysozoa</taxon>
        <taxon>Nematoda</taxon>
        <taxon>Chromadorea</taxon>
        <taxon>Rhabditida</taxon>
        <taxon>Rhabditina</taxon>
        <taxon>Rhabditomorpha</taxon>
        <taxon>Rhabditoidea</taxon>
        <taxon>Rhabditidae</taxon>
        <taxon>Peloderinae</taxon>
        <taxon>Caenorhabditis</taxon>
    </lineage>
</organism>
<protein>
    <submittedName>
        <fullName evidence="2">Uncharacterized protein</fullName>
    </submittedName>
</protein>
<feature type="transmembrane region" description="Helical" evidence="1">
    <location>
        <begin position="130"/>
        <end position="150"/>
    </location>
</feature>
<dbReference type="EMBL" id="CAJGYM010000014">
    <property type="protein sequence ID" value="CAD6190128.1"/>
    <property type="molecule type" value="Genomic_DNA"/>
</dbReference>
<keyword evidence="1" id="KW-0812">Transmembrane</keyword>
<proteinExistence type="predicted"/>
<dbReference type="AlphaFoldDB" id="A0A8S1H5T3"/>
<dbReference type="Proteomes" id="UP000835052">
    <property type="component" value="Unassembled WGS sequence"/>
</dbReference>
<feature type="transmembrane region" description="Helical" evidence="1">
    <location>
        <begin position="56"/>
        <end position="80"/>
    </location>
</feature>
<keyword evidence="3" id="KW-1185">Reference proteome</keyword>
<gene>
    <name evidence="2" type="ORF">CAUJ_LOCUS6047</name>
</gene>
<feature type="transmembrane region" description="Helical" evidence="1">
    <location>
        <begin position="12"/>
        <end position="36"/>
    </location>
</feature>
<name>A0A8S1H5T3_9PELO</name>
<evidence type="ECO:0000313" key="2">
    <source>
        <dbReference type="EMBL" id="CAD6190128.1"/>
    </source>
</evidence>
<keyword evidence="1" id="KW-1133">Transmembrane helix</keyword>
<evidence type="ECO:0000313" key="3">
    <source>
        <dbReference type="Proteomes" id="UP000835052"/>
    </source>
</evidence>
<keyword evidence="1" id="KW-0472">Membrane</keyword>
<reference evidence="2" key="1">
    <citation type="submission" date="2020-10" db="EMBL/GenBank/DDBJ databases">
        <authorList>
            <person name="Kikuchi T."/>
        </authorList>
    </citation>
    <scope>NUCLEOTIDE SEQUENCE</scope>
    <source>
        <strain evidence="2">NKZ352</strain>
    </source>
</reference>
<feature type="transmembrane region" description="Helical" evidence="1">
    <location>
        <begin position="89"/>
        <end position="110"/>
    </location>
</feature>
<sequence>MMHENVGFRSACVFIFGSLCPQTYVAFLSMAVHLVWLGTGRFFINHIFLRLFPHVAAWWTVSSFVYVIVCRAAIVGKLVVPQEWTPKPLIVWALLVPSALYTNVWMIWSFLEGSWITANGFKRFSDGTELLITIALNNIVLVLAFLRLLIDTFDLNVPWLTRICMNVREQYKCQCFHGNEFSPQLTKTLAEMREEAKQMKADKATWLTSIEHVNRVLIAYEAESERLVELDVDRYIAQKLVQRRLENNMTA</sequence>
<comment type="caution">
    <text evidence="2">The sequence shown here is derived from an EMBL/GenBank/DDBJ whole genome shotgun (WGS) entry which is preliminary data.</text>
</comment>
<evidence type="ECO:0000256" key="1">
    <source>
        <dbReference type="SAM" id="Phobius"/>
    </source>
</evidence>
<accession>A0A8S1H5T3</accession>